<dbReference type="SMART" id="SM00354">
    <property type="entry name" value="HTH_LACI"/>
    <property type="match status" value="1"/>
</dbReference>
<evidence type="ECO:0000313" key="5">
    <source>
        <dbReference type="EMBL" id="UWP61138.1"/>
    </source>
</evidence>
<evidence type="ECO:0000256" key="1">
    <source>
        <dbReference type="ARBA" id="ARBA00023015"/>
    </source>
</evidence>
<gene>
    <name evidence="5" type="ORF">NQ502_08945</name>
</gene>
<dbReference type="SUPFAM" id="SSF53822">
    <property type="entry name" value="Periplasmic binding protein-like I"/>
    <property type="match status" value="1"/>
</dbReference>
<dbReference type="PANTHER" id="PTHR30146">
    <property type="entry name" value="LACI-RELATED TRANSCRIPTIONAL REPRESSOR"/>
    <property type="match status" value="1"/>
</dbReference>
<evidence type="ECO:0000313" key="6">
    <source>
        <dbReference type="Proteomes" id="UP001060164"/>
    </source>
</evidence>
<dbReference type="Gene3D" id="3.40.50.2300">
    <property type="match status" value="2"/>
</dbReference>
<organism evidence="5 6">
    <name type="scientific">Ruminococcus gauvreauii</name>
    <dbReference type="NCBI Taxonomy" id="438033"/>
    <lineage>
        <taxon>Bacteria</taxon>
        <taxon>Bacillati</taxon>
        <taxon>Bacillota</taxon>
        <taxon>Clostridia</taxon>
        <taxon>Eubacteriales</taxon>
        <taxon>Oscillospiraceae</taxon>
        <taxon>Ruminococcus</taxon>
    </lineage>
</organism>
<dbReference type="Proteomes" id="UP001060164">
    <property type="component" value="Chromosome"/>
</dbReference>
<dbReference type="PROSITE" id="PS50932">
    <property type="entry name" value="HTH_LACI_2"/>
    <property type="match status" value="1"/>
</dbReference>
<proteinExistence type="predicted"/>
<evidence type="ECO:0000256" key="2">
    <source>
        <dbReference type="ARBA" id="ARBA00023125"/>
    </source>
</evidence>
<accession>A0ABY5VLW8</accession>
<dbReference type="InterPro" id="IPR046335">
    <property type="entry name" value="LacI/GalR-like_sensor"/>
</dbReference>
<dbReference type="InterPro" id="IPR010982">
    <property type="entry name" value="Lambda_DNA-bd_dom_sf"/>
</dbReference>
<feature type="domain" description="HTH lacI-type" evidence="4">
    <location>
        <begin position="1"/>
        <end position="56"/>
    </location>
</feature>
<keyword evidence="6" id="KW-1185">Reference proteome</keyword>
<dbReference type="InterPro" id="IPR028082">
    <property type="entry name" value="Peripla_BP_I"/>
</dbReference>
<dbReference type="Gene3D" id="1.10.260.40">
    <property type="entry name" value="lambda repressor-like DNA-binding domains"/>
    <property type="match status" value="1"/>
</dbReference>
<sequence>MTIREIAAELNISPTAVSYVLNNKPGVRKELREKITKILIQNGYSIKEDAAQDLKKVPDLPKQQTILFLYYISERYLFLRNNNVLTLYLNAIEEICNRQSCNVITKSVTGDFLGDTLTNTDGIDGVILLGIELYERVIFNRFMCRKPFVLLDGYFPESPIDSVNVDNYIGLYQAVDYLYKKGHRRIGHIKSNMPYGCLPDRWRCFYEILDYFGMPFSKNYLAEVRMQSEFLQEDLQKYLRENKDLPTVFFADNDYMAISAMAGMQQAGYSIPDDFSIIGFDNADISTLLKPNLTTISLDFRGMAAEAVQRLFRLMEQPDLPIVKSTISPVFVERESVKDLT</sequence>
<name>A0ABY5VLW8_9FIRM</name>
<dbReference type="PANTHER" id="PTHR30146:SF24">
    <property type="entry name" value="XYLOSE OPERON REGULATORY PROTEIN"/>
    <property type="match status" value="1"/>
</dbReference>
<dbReference type="EMBL" id="CP102290">
    <property type="protein sequence ID" value="UWP61138.1"/>
    <property type="molecule type" value="Genomic_DNA"/>
</dbReference>
<dbReference type="SUPFAM" id="SSF47413">
    <property type="entry name" value="lambda repressor-like DNA-binding domains"/>
    <property type="match status" value="1"/>
</dbReference>
<keyword evidence="1" id="KW-0805">Transcription regulation</keyword>
<dbReference type="RefSeq" id="WP_028528266.1">
    <property type="nucleotide sequence ID" value="NZ_CABLBR010000009.1"/>
</dbReference>
<dbReference type="Pfam" id="PF13377">
    <property type="entry name" value="Peripla_BP_3"/>
    <property type="match status" value="1"/>
</dbReference>
<evidence type="ECO:0000259" key="4">
    <source>
        <dbReference type="PROSITE" id="PS50932"/>
    </source>
</evidence>
<evidence type="ECO:0000256" key="3">
    <source>
        <dbReference type="ARBA" id="ARBA00023163"/>
    </source>
</evidence>
<reference evidence="5" key="1">
    <citation type="journal article" date="2022" name="Cell">
        <title>Design, construction, and in vivo augmentation of a complex gut microbiome.</title>
        <authorList>
            <person name="Cheng A.G."/>
            <person name="Ho P.Y."/>
            <person name="Aranda-Diaz A."/>
            <person name="Jain S."/>
            <person name="Yu F.B."/>
            <person name="Meng X."/>
            <person name="Wang M."/>
            <person name="Iakiviak M."/>
            <person name="Nagashima K."/>
            <person name="Zhao A."/>
            <person name="Murugkar P."/>
            <person name="Patil A."/>
            <person name="Atabakhsh K."/>
            <person name="Weakley A."/>
            <person name="Yan J."/>
            <person name="Brumbaugh A.R."/>
            <person name="Higginbottom S."/>
            <person name="Dimas A."/>
            <person name="Shiver A.L."/>
            <person name="Deutschbauer A."/>
            <person name="Neff N."/>
            <person name="Sonnenburg J.L."/>
            <person name="Huang K.C."/>
            <person name="Fischbach M.A."/>
        </authorList>
    </citation>
    <scope>NUCLEOTIDE SEQUENCE</scope>
    <source>
        <strain evidence="5">DSM 19829</strain>
    </source>
</reference>
<dbReference type="CDD" id="cd01392">
    <property type="entry name" value="HTH_LacI"/>
    <property type="match status" value="1"/>
</dbReference>
<protein>
    <submittedName>
        <fullName evidence="5">LacI family transcriptional regulator</fullName>
    </submittedName>
</protein>
<keyword evidence="3" id="KW-0804">Transcription</keyword>
<dbReference type="InterPro" id="IPR000843">
    <property type="entry name" value="HTH_LacI"/>
</dbReference>
<keyword evidence="2" id="KW-0238">DNA-binding</keyword>
<dbReference type="Pfam" id="PF00356">
    <property type="entry name" value="LacI"/>
    <property type="match status" value="1"/>
</dbReference>